<dbReference type="Proteomes" id="UP001144978">
    <property type="component" value="Unassembled WGS sequence"/>
</dbReference>
<proteinExistence type="predicted"/>
<organism evidence="1 2">
    <name type="scientific">Trametes sanguinea</name>
    <dbReference type="NCBI Taxonomy" id="158606"/>
    <lineage>
        <taxon>Eukaryota</taxon>
        <taxon>Fungi</taxon>
        <taxon>Dikarya</taxon>
        <taxon>Basidiomycota</taxon>
        <taxon>Agaricomycotina</taxon>
        <taxon>Agaricomycetes</taxon>
        <taxon>Polyporales</taxon>
        <taxon>Polyporaceae</taxon>
        <taxon>Trametes</taxon>
    </lineage>
</organism>
<keyword evidence="2" id="KW-1185">Reference proteome</keyword>
<protein>
    <submittedName>
        <fullName evidence="1">Uncharacterized protein</fullName>
    </submittedName>
</protein>
<gene>
    <name evidence="1" type="ORF">NUW54_g14367</name>
</gene>
<evidence type="ECO:0000313" key="1">
    <source>
        <dbReference type="EMBL" id="KAJ2961818.1"/>
    </source>
</evidence>
<sequence>MQCTPCGGRQSRHGTGWPCAYAGQMACLASEGTKAISAHFESDRDGLRTVRTAYNPCVTTPGPSEAQRELEQSFEWLKGWLEVGGMVARRVAGGSSLRRSWMRGVAGDSRLDVDGGWGGTGDTLSALR</sequence>
<accession>A0ACC1MCN1</accession>
<comment type="caution">
    <text evidence="1">The sequence shown here is derived from an EMBL/GenBank/DDBJ whole genome shotgun (WGS) entry which is preliminary data.</text>
</comment>
<name>A0ACC1MCN1_9APHY</name>
<dbReference type="EMBL" id="JANSHE010007361">
    <property type="protein sequence ID" value="KAJ2961818.1"/>
    <property type="molecule type" value="Genomic_DNA"/>
</dbReference>
<evidence type="ECO:0000313" key="2">
    <source>
        <dbReference type="Proteomes" id="UP001144978"/>
    </source>
</evidence>
<reference evidence="1" key="1">
    <citation type="submission" date="2022-08" db="EMBL/GenBank/DDBJ databases">
        <title>Genome Sequence of Pycnoporus sanguineus.</title>
        <authorList>
            <person name="Buettner E."/>
        </authorList>
    </citation>
    <scope>NUCLEOTIDE SEQUENCE</scope>
    <source>
        <strain evidence="1">CG-C14</strain>
    </source>
</reference>